<evidence type="ECO:0000313" key="1">
    <source>
        <dbReference type="EMBL" id="KAJ7358935.1"/>
    </source>
</evidence>
<accession>A0A9X0CM36</accession>
<protein>
    <submittedName>
        <fullName evidence="1">Uncharacterized protein</fullName>
    </submittedName>
</protein>
<gene>
    <name evidence="1" type="ORF">OS493_020776</name>
</gene>
<name>A0A9X0CM36_9CNID</name>
<comment type="caution">
    <text evidence="1">The sequence shown here is derived from an EMBL/GenBank/DDBJ whole genome shotgun (WGS) entry which is preliminary data.</text>
</comment>
<proteinExistence type="predicted"/>
<reference evidence="1" key="1">
    <citation type="submission" date="2023-01" db="EMBL/GenBank/DDBJ databases">
        <title>Genome assembly of the deep-sea coral Lophelia pertusa.</title>
        <authorList>
            <person name="Herrera S."/>
            <person name="Cordes E."/>
        </authorList>
    </citation>
    <scope>NUCLEOTIDE SEQUENCE</scope>
    <source>
        <strain evidence="1">USNM1676648</strain>
        <tissue evidence="1">Polyp</tissue>
    </source>
</reference>
<dbReference type="EMBL" id="MU827314">
    <property type="protein sequence ID" value="KAJ7358935.1"/>
    <property type="molecule type" value="Genomic_DNA"/>
</dbReference>
<evidence type="ECO:0000313" key="2">
    <source>
        <dbReference type="Proteomes" id="UP001163046"/>
    </source>
</evidence>
<dbReference type="AlphaFoldDB" id="A0A9X0CM36"/>
<dbReference type="Proteomes" id="UP001163046">
    <property type="component" value="Unassembled WGS sequence"/>
</dbReference>
<organism evidence="1 2">
    <name type="scientific">Desmophyllum pertusum</name>
    <dbReference type="NCBI Taxonomy" id="174260"/>
    <lineage>
        <taxon>Eukaryota</taxon>
        <taxon>Metazoa</taxon>
        <taxon>Cnidaria</taxon>
        <taxon>Anthozoa</taxon>
        <taxon>Hexacorallia</taxon>
        <taxon>Scleractinia</taxon>
        <taxon>Caryophylliina</taxon>
        <taxon>Caryophylliidae</taxon>
        <taxon>Desmophyllum</taxon>
    </lineage>
</organism>
<keyword evidence="2" id="KW-1185">Reference proteome</keyword>
<sequence>MIANLEYDINHLWATKRKGMTQTEALNILQTRVDACERSKEAAREAESAVYAELYELENKLHNQFELREDFIKKTEAGAVLNILKRFHRLLTKSESMQKQALNIRREMEIVEKNDFTFPHIVAEKNEKKRQTTRAWIVIQKMKKRYLF</sequence>